<keyword evidence="1" id="KW-0805">Transcription regulation</keyword>
<dbReference type="Proteomes" id="UP001057134">
    <property type="component" value="Chromosome"/>
</dbReference>
<protein>
    <submittedName>
        <fullName evidence="5">DNA-binding transcriptional activator FeaR</fullName>
    </submittedName>
</protein>
<dbReference type="Pfam" id="PF00165">
    <property type="entry name" value="HTH_AraC"/>
    <property type="match status" value="1"/>
</dbReference>
<evidence type="ECO:0000256" key="2">
    <source>
        <dbReference type="ARBA" id="ARBA00023125"/>
    </source>
</evidence>
<sequence length="112" mass="12694">MPVPVYRFQVDYLTRYCEFNPQLLFVQKYMFAPGEQCPSRTCCANAVVLIVTELAGKYGFSSIHYFSTAFKRSAGMSPFEYREQYCSPPKPQKAGFPEGNRLLPCLRTAGLA</sequence>
<dbReference type="SUPFAM" id="SSF46689">
    <property type="entry name" value="Homeodomain-like"/>
    <property type="match status" value="1"/>
</dbReference>
<reference evidence="5" key="1">
    <citation type="submission" date="2018-02" db="EMBL/GenBank/DDBJ databases">
        <authorList>
            <person name="Kim S.-K."/>
            <person name="Jung H.-I."/>
            <person name="Lee S.-W."/>
        </authorList>
    </citation>
    <scope>NUCLEOTIDE SEQUENCE</scope>
    <source>
        <strain evidence="5">SK3146</strain>
    </source>
</reference>
<reference evidence="5" key="2">
    <citation type="journal article" date="2021" name="J Anim Sci Technol">
        <title>Complete genome sequence of Paenibacillus konkukensis sp. nov. SK3146 as a potential probiotic strain.</title>
        <authorList>
            <person name="Jung H.I."/>
            <person name="Park S."/>
            <person name="Niu K.M."/>
            <person name="Lee S.W."/>
            <person name="Kothari D."/>
            <person name="Yi K.J."/>
            <person name="Kim S.K."/>
        </authorList>
    </citation>
    <scope>NUCLEOTIDE SEQUENCE</scope>
    <source>
        <strain evidence="5">SK3146</strain>
    </source>
</reference>
<evidence type="ECO:0000259" key="4">
    <source>
        <dbReference type="PROSITE" id="PS01124"/>
    </source>
</evidence>
<organism evidence="5 6">
    <name type="scientific">Paenibacillus konkukensis</name>
    <dbReference type="NCBI Taxonomy" id="2020716"/>
    <lineage>
        <taxon>Bacteria</taxon>
        <taxon>Bacillati</taxon>
        <taxon>Bacillota</taxon>
        <taxon>Bacilli</taxon>
        <taxon>Bacillales</taxon>
        <taxon>Paenibacillaceae</taxon>
        <taxon>Paenibacillus</taxon>
    </lineage>
</organism>
<evidence type="ECO:0000256" key="3">
    <source>
        <dbReference type="ARBA" id="ARBA00023163"/>
    </source>
</evidence>
<proteinExistence type="predicted"/>
<feature type="domain" description="HTH araC/xylS-type" evidence="4">
    <location>
        <begin position="51"/>
        <end position="84"/>
    </location>
</feature>
<evidence type="ECO:0000313" key="6">
    <source>
        <dbReference type="Proteomes" id="UP001057134"/>
    </source>
</evidence>
<keyword evidence="6" id="KW-1185">Reference proteome</keyword>
<dbReference type="PROSITE" id="PS01124">
    <property type="entry name" value="HTH_ARAC_FAMILY_2"/>
    <property type="match status" value="1"/>
</dbReference>
<name>A0ABY4RU89_9BACL</name>
<dbReference type="EMBL" id="CP027059">
    <property type="protein sequence ID" value="UQZ85078.1"/>
    <property type="molecule type" value="Genomic_DNA"/>
</dbReference>
<dbReference type="InterPro" id="IPR018060">
    <property type="entry name" value="HTH_AraC"/>
</dbReference>
<keyword evidence="3" id="KW-0804">Transcription</keyword>
<dbReference type="InterPro" id="IPR009057">
    <property type="entry name" value="Homeodomain-like_sf"/>
</dbReference>
<dbReference type="InterPro" id="IPR020449">
    <property type="entry name" value="Tscrpt_reg_AraC-type_HTH"/>
</dbReference>
<accession>A0ABY4RU89</accession>
<dbReference type="RefSeq" id="WP_249860754.1">
    <property type="nucleotide sequence ID" value="NZ_CP027059.1"/>
</dbReference>
<gene>
    <name evidence="5" type="ORF">SK3146_04361</name>
</gene>
<evidence type="ECO:0000256" key="1">
    <source>
        <dbReference type="ARBA" id="ARBA00023015"/>
    </source>
</evidence>
<dbReference type="PRINTS" id="PR00032">
    <property type="entry name" value="HTHARAC"/>
</dbReference>
<dbReference type="GO" id="GO:0003677">
    <property type="term" value="F:DNA binding"/>
    <property type="evidence" value="ECO:0007669"/>
    <property type="project" value="UniProtKB-KW"/>
</dbReference>
<dbReference type="Gene3D" id="1.10.10.60">
    <property type="entry name" value="Homeodomain-like"/>
    <property type="match status" value="1"/>
</dbReference>
<evidence type="ECO:0000313" key="5">
    <source>
        <dbReference type="EMBL" id="UQZ85078.1"/>
    </source>
</evidence>
<keyword evidence="2 5" id="KW-0238">DNA-binding</keyword>